<gene>
    <name evidence="2" type="ORF">SORBI_3002G311350</name>
</gene>
<organism evidence="2 3">
    <name type="scientific">Sorghum bicolor</name>
    <name type="common">Sorghum</name>
    <name type="synonym">Sorghum vulgare</name>
    <dbReference type="NCBI Taxonomy" id="4558"/>
    <lineage>
        <taxon>Eukaryota</taxon>
        <taxon>Viridiplantae</taxon>
        <taxon>Streptophyta</taxon>
        <taxon>Embryophyta</taxon>
        <taxon>Tracheophyta</taxon>
        <taxon>Spermatophyta</taxon>
        <taxon>Magnoliopsida</taxon>
        <taxon>Liliopsida</taxon>
        <taxon>Poales</taxon>
        <taxon>Poaceae</taxon>
        <taxon>PACMAD clade</taxon>
        <taxon>Panicoideae</taxon>
        <taxon>Andropogonodae</taxon>
        <taxon>Andropogoneae</taxon>
        <taxon>Sorghinae</taxon>
        <taxon>Sorghum</taxon>
    </lineage>
</organism>
<sequence length="84" mass="9225">MWSTSLNLAALEGRLRGGRRSGSSGPSGGGDDQVWSRQGFDGQSSPWKSEIVEGKKEVVTRRRTVAKVRTHPLQCVYRSAHART</sequence>
<feature type="region of interest" description="Disordered" evidence="1">
    <location>
        <begin position="13"/>
        <end position="51"/>
    </location>
</feature>
<dbReference type="EMBL" id="CM000761">
    <property type="protein sequence ID" value="OQU89983.1"/>
    <property type="molecule type" value="Genomic_DNA"/>
</dbReference>
<reference evidence="3" key="2">
    <citation type="journal article" date="2018" name="Plant J.">
        <title>The Sorghum bicolor reference genome: improved assembly, gene annotations, a transcriptome atlas, and signatures of genome organization.</title>
        <authorList>
            <person name="McCormick R.F."/>
            <person name="Truong S.K."/>
            <person name="Sreedasyam A."/>
            <person name="Jenkins J."/>
            <person name="Shu S."/>
            <person name="Sims D."/>
            <person name="Kennedy M."/>
            <person name="Amirebrahimi M."/>
            <person name="Weers B.D."/>
            <person name="McKinley B."/>
            <person name="Mattison A."/>
            <person name="Morishige D.T."/>
            <person name="Grimwood J."/>
            <person name="Schmutz J."/>
            <person name="Mullet J.E."/>
        </authorList>
    </citation>
    <scope>NUCLEOTIDE SEQUENCE [LARGE SCALE GENOMIC DNA]</scope>
    <source>
        <strain evidence="3">cv. BTx623</strain>
    </source>
</reference>
<dbReference type="AlphaFoldDB" id="A0A1W0W6L1"/>
<name>A0A1W0W6L1_SORBI</name>
<keyword evidence="3" id="KW-1185">Reference proteome</keyword>
<dbReference type="InParanoid" id="A0A1W0W6L1"/>
<dbReference type="Gramene" id="OQU89983">
    <property type="protein sequence ID" value="OQU89983"/>
    <property type="gene ID" value="SORBI_3002G311350"/>
</dbReference>
<reference evidence="2 3" key="1">
    <citation type="journal article" date="2009" name="Nature">
        <title>The Sorghum bicolor genome and the diversification of grasses.</title>
        <authorList>
            <person name="Paterson A.H."/>
            <person name="Bowers J.E."/>
            <person name="Bruggmann R."/>
            <person name="Dubchak I."/>
            <person name="Grimwood J."/>
            <person name="Gundlach H."/>
            <person name="Haberer G."/>
            <person name="Hellsten U."/>
            <person name="Mitros T."/>
            <person name="Poliakov A."/>
            <person name="Schmutz J."/>
            <person name="Spannagl M."/>
            <person name="Tang H."/>
            <person name="Wang X."/>
            <person name="Wicker T."/>
            <person name="Bharti A.K."/>
            <person name="Chapman J."/>
            <person name="Feltus F.A."/>
            <person name="Gowik U."/>
            <person name="Grigoriev I.V."/>
            <person name="Lyons E."/>
            <person name="Maher C.A."/>
            <person name="Martis M."/>
            <person name="Narechania A."/>
            <person name="Otillar R.P."/>
            <person name="Penning B.W."/>
            <person name="Salamov A.A."/>
            <person name="Wang Y."/>
            <person name="Zhang L."/>
            <person name="Carpita N.C."/>
            <person name="Freeling M."/>
            <person name="Gingle A.R."/>
            <person name="Hash C.T."/>
            <person name="Keller B."/>
            <person name="Klein P."/>
            <person name="Kresovich S."/>
            <person name="McCann M.C."/>
            <person name="Ming R."/>
            <person name="Peterson D.G."/>
            <person name="Mehboob-ur-Rahman"/>
            <person name="Ware D."/>
            <person name="Westhoff P."/>
            <person name="Mayer K.F."/>
            <person name="Messing J."/>
            <person name="Rokhsar D.S."/>
        </authorList>
    </citation>
    <scope>NUCLEOTIDE SEQUENCE [LARGE SCALE GENOMIC DNA]</scope>
    <source>
        <strain evidence="3">cv. BTx623</strain>
    </source>
</reference>
<protein>
    <submittedName>
        <fullName evidence="2">Uncharacterized protein</fullName>
    </submittedName>
</protein>
<accession>A0A1W0W6L1</accession>
<dbReference type="Proteomes" id="UP000000768">
    <property type="component" value="Chromosome 2"/>
</dbReference>
<proteinExistence type="predicted"/>
<evidence type="ECO:0000313" key="2">
    <source>
        <dbReference type="EMBL" id="OQU89983.1"/>
    </source>
</evidence>
<evidence type="ECO:0000256" key="1">
    <source>
        <dbReference type="SAM" id="MobiDB-lite"/>
    </source>
</evidence>
<evidence type="ECO:0000313" key="3">
    <source>
        <dbReference type="Proteomes" id="UP000000768"/>
    </source>
</evidence>